<evidence type="ECO:0000313" key="2">
    <source>
        <dbReference type="Proteomes" id="UP000321513"/>
    </source>
</evidence>
<gene>
    <name evidence="1" type="ORF">SAE01_44020</name>
</gene>
<dbReference type="EMBL" id="BJYT01000032">
    <property type="protein sequence ID" value="GEO11906.1"/>
    <property type="molecule type" value="Genomic_DNA"/>
</dbReference>
<name>A0A512BIW3_9BACT</name>
<dbReference type="Proteomes" id="UP000321513">
    <property type="component" value="Unassembled WGS sequence"/>
</dbReference>
<keyword evidence="2" id="KW-1185">Reference proteome</keyword>
<proteinExistence type="predicted"/>
<dbReference type="AlphaFoldDB" id="A0A512BIW3"/>
<sequence length="72" mass="8301">MTRLNKKTRVQVSDTRMAGEVNGLIKKNLEIKFLRRLNIAQYDASFLSDFDFPRFNIAGISSPFIKTCPTYL</sequence>
<evidence type="ECO:0000313" key="1">
    <source>
        <dbReference type="EMBL" id="GEO11906.1"/>
    </source>
</evidence>
<reference evidence="1 2" key="1">
    <citation type="submission" date="2019-07" db="EMBL/GenBank/DDBJ databases">
        <title>Whole genome shotgun sequence of Segetibacter aerophilus NBRC 106135.</title>
        <authorList>
            <person name="Hosoyama A."/>
            <person name="Uohara A."/>
            <person name="Ohji S."/>
            <person name="Ichikawa N."/>
        </authorList>
    </citation>
    <scope>NUCLEOTIDE SEQUENCE [LARGE SCALE GENOMIC DNA]</scope>
    <source>
        <strain evidence="1 2">NBRC 106135</strain>
    </source>
</reference>
<protein>
    <submittedName>
        <fullName evidence="1">Uncharacterized protein</fullName>
    </submittedName>
</protein>
<comment type="caution">
    <text evidence="1">The sequence shown here is derived from an EMBL/GenBank/DDBJ whole genome shotgun (WGS) entry which is preliminary data.</text>
</comment>
<organism evidence="1 2">
    <name type="scientific">Segetibacter aerophilus</name>
    <dbReference type="NCBI Taxonomy" id="670293"/>
    <lineage>
        <taxon>Bacteria</taxon>
        <taxon>Pseudomonadati</taxon>
        <taxon>Bacteroidota</taxon>
        <taxon>Chitinophagia</taxon>
        <taxon>Chitinophagales</taxon>
        <taxon>Chitinophagaceae</taxon>
        <taxon>Segetibacter</taxon>
    </lineage>
</organism>
<accession>A0A512BIW3</accession>